<dbReference type="Pfam" id="PF00990">
    <property type="entry name" value="GGDEF"/>
    <property type="match status" value="1"/>
</dbReference>
<dbReference type="SMART" id="SM00304">
    <property type="entry name" value="HAMP"/>
    <property type="match status" value="1"/>
</dbReference>
<keyword evidence="2" id="KW-1133">Transmembrane helix</keyword>
<dbReference type="InterPro" id="IPR029787">
    <property type="entry name" value="Nucleotide_cyclase"/>
</dbReference>
<comment type="caution">
    <text evidence="5">The sequence shown here is derived from an EMBL/GenBank/DDBJ whole genome shotgun (WGS) entry which is preliminary data.</text>
</comment>
<dbReference type="SUPFAM" id="SSF55073">
    <property type="entry name" value="Nucleotide cyclase"/>
    <property type="match status" value="1"/>
</dbReference>
<dbReference type="InterPro" id="IPR000160">
    <property type="entry name" value="GGDEF_dom"/>
</dbReference>
<dbReference type="CDD" id="cd06225">
    <property type="entry name" value="HAMP"/>
    <property type="match status" value="1"/>
</dbReference>
<dbReference type="InterPro" id="IPR052163">
    <property type="entry name" value="DGC-Regulatory_Protein"/>
</dbReference>
<proteinExistence type="predicted"/>
<accession>A0ABS5F869</accession>
<dbReference type="SMART" id="SM00267">
    <property type="entry name" value="GGDEF"/>
    <property type="match status" value="1"/>
</dbReference>
<dbReference type="PROSITE" id="PS50885">
    <property type="entry name" value="HAMP"/>
    <property type="match status" value="1"/>
</dbReference>
<feature type="region of interest" description="Disordered" evidence="1">
    <location>
        <begin position="403"/>
        <end position="427"/>
    </location>
</feature>
<sequence>MTGRPPRLPTLHAVLWRAHLGIVLLAVATVGITLTVAGLLALRLNAEQNVALIARSMRYTVEASAVFRDTAAAEEAVALIAAEEEVAEARVVLRDGQVLADWVRPASGGLLTWLERPLAALLDPPMVALPIIHEGAPIADIVVRGHAGTTLRFLATGLGGLFVCMAISAAGALHLSRRMQRTIVRPLEALAGLAHAVRRDRTFNQRVPPAPIVEIDQLGDDFNALLDELEVWEKHLRRENASLVHQASHDSLTGLPNRILFARQLTRAIQDAQVDGHRVAVLFLDCDNFKEVNDRLGHAAGDAVLVAIATELRAKLRAGDLVTRFGGDEFVILLTPLRRADDAMRIADSIIASMAKPILLPSGGTTTVSLSAGIAVFPDHADDANILIHLADAAMYRAKRSQRGGWRTADAQGEDGDVRGETGVQDS</sequence>
<evidence type="ECO:0000259" key="4">
    <source>
        <dbReference type="PROSITE" id="PS50887"/>
    </source>
</evidence>
<dbReference type="Gene3D" id="6.10.340.10">
    <property type="match status" value="1"/>
</dbReference>
<dbReference type="RefSeq" id="WP_211856751.1">
    <property type="nucleotide sequence ID" value="NZ_JAAGBB010000068.1"/>
</dbReference>
<dbReference type="InterPro" id="IPR003660">
    <property type="entry name" value="HAMP_dom"/>
</dbReference>
<evidence type="ECO:0000313" key="6">
    <source>
        <dbReference type="Proteomes" id="UP001196870"/>
    </source>
</evidence>
<dbReference type="PROSITE" id="PS50887">
    <property type="entry name" value="GGDEF"/>
    <property type="match status" value="1"/>
</dbReference>
<keyword evidence="2" id="KW-0812">Transmembrane</keyword>
<feature type="transmembrane region" description="Helical" evidence="2">
    <location>
        <begin position="20"/>
        <end position="42"/>
    </location>
</feature>
<gene>
    <name evidence="5" type="ORF">GXW71_30725</name>
</gene>
<dbReference type="Pfam" id="PF00672">
    <property type="entry name" value="HAMP"/>
    <property type="match status" value="1"/>
</dbReference>
<reference evidence="6" key="1">
    <citation type="journal article" date="2021" name="Syst. Appl. Microbiol.">
        <title>Roseomonas hellenica sp. nov., isolated from roots of wild-growing Alkanna tinctoria.</title>
        <authorList>
            <person name="Rat A."/>
            <person name="Naranjo H.D."/>
            <person name="Lebbe L."/>
            <person name="Cnockaert M."/>
            <person name="Krigas N."/>
            <person name="Grigoriadou K."/>
            <person name="Maloupa E."/>
            <person name="Willems A."/>
        </authorList>
    </citation>
    <scope>NUCLEOTIDE SEQUENCE [LARGE SCALE GENOMIC DNA]</scope>
    <source>
        <strain evidence="6">LMG 31523</strain>
    </source>
</reference>
<evidence type="ECO:0000256" key="2">
    <source>
        <dbReference type="SAM" id="Phobius"/>
    </source>
</evidence>
<dbReference type="InterPro" id="IPR033417">
    <property type="entry name" value="CHASE8"/>
</dbReference>
<dbReference type="Gene3D" id="3.30.70.270">
    <property type="match status" value="1"/>
</dbReference>
<feature type="domain" description="HAMP" evidence="3">
    <location>
        <begin position="181"/>
        <end position="234"/>
    </location>
</feature>
<dbReference type="NCBIfam" id="TIGR00254">
    <property type="entry name" value="GGDEF"/>
    <property type="match status" value="1"/>
</dbReference>
<keyword evidence="6" id="KW-1185">Reference proteome</keyword>
<dbReference type="Pfam" id="PF17152">
    <property type="entry name" value="CHASE8"/>
    <property type="match status" value="1"/>
</dbReference>
<feature type="transmembrane region" description="Helical" evidence="2">
    <location>
        <begin position="153"/>
        <end position="175"/>
    </location>
</feature>
<evidence type="ECO:0000256" key="1">
    <source>
        <dbReference type="SAM" id="MobiDB-lite"/>
    </source>
</evidence>
<dbReference type="PANTHER" id="PTHR46663:SF2">
    <property type="entry name" value="GGDEF DOMAIN-CONTAINING PROTEIN"/>
    <property type="match status" value="1"/>
</dbReference>
<dbReference type="InterPro" id="IPR043128">
    <property type="entry name" value="Rev_trsase/Diguanyl_cyclase"/>
</dbReference>
<dbReference type="EMBL" id="JAAGBB010000068">
    <property type="protein sequence ID" value="MBR0668764.1"/>
    <property type="molecule type" value="Genomic_DNA"/>
</dbReference>
<protein>
    <submittedName>
        <fullName evidence="5">Diguanylate cyclase</fullName>
    </submittedName>
</protein>
<dbReference type="PANTHER" id="PTHR46663">
    <property type="entry name" value="DIGUANYLATE CYCLASE DGCT-RELATED"/>
    <property type="match status" value="1"/>
</dbReference>
<evidence type="ECO:0000259" key="3">
    <source>
        <dbReference type="PROSITE" id="PS50885"/>
    </source>
</evidence>
<name>A0ABS5F869_9PROT</name>
<keyword evidence="2" id="KW-0472">Membrane</keyword>
<dbReference type="CDD" id="cd01949">
    <property type="entry name" value="GGDEF"/>
    <property type="match status" value="1"/>
</dbReference>
<evidence type="ECO:0000313" key="5">
    <source>
        <dbReference type="EMBL" id="MBR0668764.1"/>
    </source>
</evidence>
<feature type="domain" description="GGDEF" evidence="4">
    <location>
        <begin position="277"/>
        <end position="411"/>
    </location>
</feature>
<organism evidence="5 6">
    <name type="scientific">Plastoroseomonas hellenica</name>
    <dbReference type="NCBI Taxonomy" id="2687306"/>
    <lineage>
        <taxon>Bacteria</taxon>
        <taxon>Pseudomonadati</taxon>
        <taxon>Pseudomonadota</taxon>
        <taxon>Alphaproteobacteria</taxon>
        <taxon>Acetobacterales</taxon>
        <taxon>Acetobacteraceae</taxon>
        <taxon>Plastoroseomonas</taxon>
    </lineage>
</organism>
<dbReference type="Proteomes" id="UP001196870">
    <property type="component" value="Unassembled WGS sequence"/>
</dbReference>